<accession>A0A453A3W5</accession>
<evidence type="ECO:0000313" key="3">
    <source>
        <dbReference type="Proteomes" id="UP000015105"/>
    </source>
</evidence>
<dbReference type="Pfam" id="PF21530">
    <property type="entry name" value="Pif1_2B_dom"/>
    <property type="match status" value="1"/>
</dbReference>
<reference evidence="2" key="5">
    <citation type="journal article" date="2021" name="G3 (Bethesda)">
        <title>Aegilops tauschii genome assembly Aet v5.0 features greater sequence contiguity and improved annotation.</title>
        <authorList>
            <person name="Wang L."/>
            <person name="Zhu T."/>
            <person name="Rodriguez J.C."/>
            <person name="Deal K.R."/>
            <person name="Dubcovsky J."/>
            <person name="McGuire P.E."/>
            <person name="Lux T."/>
            <person name="Spannagl M."/>
            <person name="Mayer K.F.X."/>
            <person name="Baldrich P."/>
            <person name="Meyers B.C."/>
            <person name="Huo N."/>
            <person name="Gu Y.Q."/>
            <person name="Zhou H."/>
            <person name="Devos K.M."/>
            <person name="Bennetzen J.L."/>
            <person name="Unver T."/>
            <person name="Budak H."/>
            <person name="Gulick P.J."/>
            <person name="Galiba G."/>
            <person name="Kalapos B."/>
            <person name="Nelson D.R."/>
            <person name="Li P."/>
            <person name="You F.M."/>
            <person name="Luo M.C."/>
            <person name="Dvorak J."/>
        </authorList>
    </citation>
    <scope>NUCLEOTIDE SEQUENCE [LARGE SCALE GENOMIC DNA]</scope>
    <source>
        <strain evidence="2">cv. AL8/78</strain>
    </source>
</reference>
<dbReference type="InterPro" id="IPR027417">
    <property type="entry name" value="P-loop_NTPase"/>
</dbReference>
<dbReference type="SUPFAM" id="SSF52540">
    <property type="entry name" value="P-loop containing nucleoside triphosphate hydrolases"/>
    <property type="match status" value="1"/>
</dbReference>
<protein>
    <recommendedName>
        <fullName evidence="1">DNA helicase Pif1-like 2B domain-containing protein</fullName>
    </recommendedName>
</protein>
<dbReference type="EnsemblPlants" id="AET1Gv21030800.22">
    <property type="protein sequence ID" value="AET1Gv21030800.22"/>
    <property type="gene ID" value="AET1Gv21030800"/>
</dbReference>
<reference evidence="3" key="2">
    <citation type="journal article" date="2017" name="Nat. Plants">
        <title>The Aegilops tauschii genome reveals multiple impacts of transposons.</title>
        <authorList>
            <person name="Zhao G."/>
            <person name="Zou C."/>
            <person name="Li K."/>
            <person name="Wang K."/>
            <person name="Li T."/>
            <person name="Gao L."/>
            <person name="Zhang X."/>
            <person name="Wang H."/>
            <person name="Yang Z."/>
            <person name="Liu X."/>
            <person name="Jiang W."/>
            <person name="Mao L."/>
            <person name="Kong X."/>
            <person name="Jiao Y."/>
            <person name="Jia J."/>
        </authorList>
    </citation>
    <scope>NUCLEOTIDE SEQUENCE [LARGE SCALE GENOMIC DNA]</scope>
    <source>
        <strain evidence="3">cv. AL8/78</strain>
    </source>
</reference>
<keyword evidence="3" id="KW-1185">Reference proteome</keyword>
<evidence type="ECO:0000259" key="1">
    <source>
        <dbReference type="Pfam" id="PF21530"/>
    </source>
</evidence>
<dbReference type="Gramene" id="AET1Gv21030800.22">
    <property type="protein sequence ID" value="AET1Gv21030800.22"/>
    <property type="gene ID" value="AET1Gv21030800"/>
</dbReference>
<dbReference type="Gene3D" id="3.40.50.300">
    <property type="entry name" value="P-loop containing nucleotide triphosphate hydrolases"/>
    <property type="match status" value="1"/>
</dbReference>
<organism evidence="2 3">
    <name type="scientific">Aegilops tauschii subsp. strangulata</name>
    <name type="common">Goatgrass</name>
    <dbReference type="NCBI Taxonomy" id="200361"/>
    <lineage>
        <taxon>Eukaryota</taxon>
        <taxon>Viridiplantae</taxon>
        <taxon>Streptophyta</taxon>
        <taxon>Embryophyta</taxon>
        <taxon>Tracheophyta</taxon>
        <taxon>Spermatophyta</taxon>
        <taxon>Magnoliopsida</taxon>
        <taxon>Liliopsida</taxon>
        <taxon>Poales</taxon>
        <taxon>Poaceae</taxon>
        <taxon>BOP clade</taxon>
        <taxon>Pooideae</taxon>
        <taxon>Triticodae</taxon>
        <taxon>Triticeae</taxon>
        <taxon>Triticinae</taxon>
        <taxon>Aegilops</taxon>
    </lineage>
</organism>
<reference evidence="3" key="1">
    <citation type="journal article" date="2014" name="Science">
        <title>Ancient hybridizations among the ancestral genomes of bread wheat.</title>
        <authorList>
            <consortium name="International Wheat Genome Sequencing Consortium,"/>
            <person name="Marcussen T."/>
            <person name="Sandve S.R."/>
            <person name="Heier L."/>
            <person name="Spannagl M."/>
            <person name="Pfeifer M."/>
            <person name="Jakobsen K.S."/>
            <person name="Wulff B.B."/>
            <person name="Steuernagel B."/>
            <person name="Mayer K.F."/>
            <person name="Olsen O.A."/>
        </authorList>
    </citation>
    <scope>NUCLEOTIDE SEQUENCE [LARGE SCALE GENOMIC DNA]</scope>
    <source>
        <strain evidence="3">cv. AL8/78</strain>
    </source>
</reference>
<dbReference type="PANTHER" id="PTHR10492">
    <property type="match status" value="1"/>
</dbReference>
<proteinExistence type="predicted"/>
<dbReference type="FunFam" id="3.40.50.300:FF:002884">
    <property type="entry name" value="ATP-dependent DNA helicase"/>
    <property type="match status" value="1"/>
</dbReference>
<reference evidence="2" key="4">
    <citation type="submission" date="2019-03" db="UniProtKB">
        <authorList>
            <consortium name="EnsemblPlants"/>
        </authorList>
    </citation>
    <scope>IDENTIFICATION</scope>
</reference>
<dbReference type="CDD" id="cd18809">
    <property type="entry name" value="SF1_C_RecD"/>
    <property type="match status" value="1"/>
</dbReference>
<evidence type="ECO:0000313" key="2">
    <source>
        <dbReference type="EnsemblPlants" id="AET1Gv21030800.22"/>
    </source>
</evidence>
<sequence length="185" mass="21222">FQGDEMVYHSFDCAVDDPHNYYPPEFLNTLTPNGLPPHVLKLKINCPVILLRNIDPANGLCNGTRLVVRGFQRNVIDAEIVLGQHAGKRIFLPRIPLCPSDDEMFPFQFKRKQFPIRLSFAMTVNKAQGQTIPNVGIYLPEPVFSHGQLYVALSRSTARKNVKILAQQKRELRLSCWYVHEEHRL</sequence>
<feature type="domain" description="DNA helicase Pif1-like 2B" evidence="1">
    <location>
        <begin position="25"/>
        <end position="71"/>
    </location>
</feature>
<dbReference type="PANTHER" id="PTHR10492:SF92">
    <property type="entry name" value="ATP-DEPENDENT DNA HELICASE"/>
    <property type="match status" value="1"/>
</dbReference>
<dbReference type="InterPro" id="IPR049163">
    <property type="entry name" value="Pif1-like_2B_dom"/>
</dbReference>
<reference evidence="2" key="3">
    <citation type="journal article" date="2017" name="Nature">
        <title>Genome sequence of the progenitor of the wheat D genome Aegilops tauschii.</title>
        <authorList>
            <person name="Luo M.C."/>
            <person name="Gu Y.Q."/>
            <person name="Puiu D."/>
            <person name="Wang H."/>
            <person name="Twardziok S.O."/>
            <person name="Deal K.R."/>
            <person name="Huo N."/>
            <person name="Zhu T."/>
            <person name="Wang L."/>
            <person name="Wang Y."/>
            <person name="McGuire P.E."/>
            <person name="Liu S."/>
            <person name="Long H."/>
            <person name="Ramasamy R.K."/>
            <person name="Rodriguez J.C."/>
            <person name="Van S.L."/>
            <person name="Yuan L."/>
            <person name="Wang Z."/>
            <person name="Xia Z."/>
            <person name="Xiao L."/>
            <person name="Anderson O.D."/>
            <person name="Ouyang S."/>
            <person name="Liang Y."/>
            <person name="Zimin A.V."/>
            <person name="Pertea G."/>
            <person name="Qi P."/>
            <person name="Bennetzen J.L."/>
            <person name="Dai X."/>
            <person name="Dawson M.W."/>
            <person name="Muller H.G."/>
            <person name="Kugler K."/>
            <person name="Rivarola-Duarte L."/>
            <person name="Spannagl M."/>
            <person name="Mayer K.F.X."/>
            <person name="Lu F.H."/>
            <person name="Bevan M.W."/>
            <person name="Leroy P."/>
            <person name="Li P."/>
            <person name="You F.M."/>
            <person name="Sun Q."/>
            <person name="Liu Z."/>
            <person name="Lyons E."/>
            <person name="Wicker T."/>
            <person name="Salzberg S.L."/>
            <person name="Devos K.M."/>
            <person name="Dvorak J."/>
        </authorList>
    </citation>
    <scope>NUCLEOTIDE SEQUENCE [LARGE SCALE GENOMIC DNA]</scope>
    <source>
        <strain evidence="2">cv. AL8/78</strain>
    </source>
</reference>
<dbReference type="Proteomes" id="UP000015105">
    <property type="component" value="Chromosome 1D"/>
</dbReference>
<name>A0A453A3W5_AEGTS</name>
<dbReference type="AlphaFoldDB" id="A0A453A3W5"/>